<comment type="caution">
    <text evidence="1">The sequence shown here is derived from an EMBL/GenBank/DDBJ whole genome shotgun (WGS) entry which is preliminary data.</text>
</comment>
<dbReference type="Pfam" id="PF08863">
    <property type="entry name" value="YolD"/>
    <property type="match status" value="1"/>
</dbReference>
<gene>
    <name evidence="1" type="ORF">ACFODW_07215</name>
</gene>
<dbReference type="PANTHER" id="PTHR40051">
    <property type="entry name" value="IG HYPOTHETICAL 15966"/>
    <property type="match status" value="1"/>
</dbReference>
<evidence type="ECO:0000313" key="2">
    <source>
        <dbReference type="Proteomes" id="UP001595387"/>
    </source>
</evidence>
<dbReference type="InterPro" id="IPR014962">
    <property type="entry name" value="YolD"/>
</dbReference>
<dbReference type="PANTHER" id="PTHR40051:SF1">
    <property type="entry name" value="YOLD-LIKE FAMILY PROTEIN"/>
    <property type="match status" value="1"/>
</dbReference>
<proteinExistence type="predicted"/>
<dbReference type="RefSeq" id="WP_390304753.1">
    <property type="nucleotide sequence ID" value="NZ_JBHRRZ010000013.1"/>
</dbReference>
<sequence>MGKVNDRGTKKWTSLMMPEHIQLLNQMWEEKEYKEKPILDEQKMQDINAQLQLAIHNNLTVNIKYYARHDYETVQGKLLKIDLLNKQIQLNDEDGTVIPLDCVLDIIID</sequence>
<evidence type="ECO:0000313" key="1">
    <source>
        <dbReference type="EMBL" id="MFC2948128.1"/>
    </source>
</evidence>
<protein>
    <submittedName>
        <fullName evidence="1">YolD-like family protein</fullName>
    </submittedName>
</protein>
<name>A0ABV7A5K2_9BACI</name>
<keyword evidence="2" id="KW-1185">Reference proteome</keyword>
<organism evidence="1 2">
    <name type="scientific">Virgibacillus sediminis</name>
    <dbReference type="NCBI Taxonomy" id="202260"/>
    <lineage>
        <taxon>Bacteria</taxon>
        <taxon>Bacillati</taxon>
        <taxon>Bacillota</taxon>
        <taxon>Bacilli</taxon>
        <taxon>Bacillales</taxon>
        <taxon>Bacillaceae</taxon>
        <taxon>Virgibacillus</taxon>
    </lineage>
</organism>
<accession>A0ABV7A5K2</accession>
<dbReference type="EMBL" id="JBHRRZ010000013">
    <property type="protein sequence ID" value="MFC2948128.1"/>
    <property type="molecule type" value="Genomic_DNA"/>
</dbReference>
<reference evidence="2" key="1">
    <citation type="journal article" date="2019" name="Int. J. Syst. Evol. Microbiol.">
        <title>The Global Catalogue of Microorganisms (GCM) 10K type strain sequencing project: providing services to taxonomists for standard genome sequencing and annotation.</title>
        <authorList>
            <consortium name="The Broad Institute Genomics Platform"/>
            <consortium name="The Broad Institute Genome Sequencing Center for Infectious Disease"/>
            <person name="Wu L."/>
            <person name="Ma J."/>
        </authorList>
    </citation>
    <scope>NUCLEOTIDE SEQUENCE [LARGE SCALE GENOMIC DNA]</scope>
    <source>
        <strain evidence="2">KCTC 13193</strain>
    </source>
</reference>
<dbReference type="Proteomes" id="UP001595387">
    <property type="component" value="Unassembled WGS sequence"/>
</dbReference>